<evidence type="ECO:0000313" key="2">
    <source>
        <dbReference type="Proteomes" id="UP000032266"/>
    </source>
</evidence>
<dbReference type="EMBL" id="CP007142">
    <property type="protein sequence ID" value="AJQ95096.1"/>
    <property type="molecule type" value="Genomic_DNA"/>
</dbReference>
<dbReference type="KEGG" id="gsn:YC6258_03060"/>
<name>A0A0C5VLB6_9GAMM</name>
<dbReference type="HOGENOM" id="CLU_3344227_0_0_6"/>
<gene>
    <name evidence="1" type="ORF">YC6258_03060</name>
</gene>
<reference evidence="1 2" key="1">
    <citation type="submission" date="2014-01" db="EMBL/GenBank/DDBJ databases">
        <title>Full genme sequencing of cellulolytic bacterium Gynuella sunshinyii YC6258T gen. nov., sp. nov.</title>
        <authorList>
            <person name="Khan H."/>
            <person name="Chung E.J."/>
            <person name="Chung Y.R."/>
        </authorList>
    </citation>
    <scope>NUCLEOTIDE SEQUENCE [LARGE SCALE GENOMIC DNA]</scope>
    <source>
        <strain evidence="1 2">YC6258</strain>
    </source>
</reference>
<dbReference type="Proteomes" id="UP000032266">
    <property type="component" value="Chromosome"/>
</dbReference>
<dbReference type="AlphaFoldDB" id="A0A0C5VLB6"/>
<protein>
    <submittedName>
        <fullName evidence="1">Uncharacterized protein</fullName>
    </submittedName>
</protein>
<proteinExistence type="predicted"/>
<accession>A0A0C5VLB6</accession>
<organism evidence="1 2">
    <name type="scientific">Gynuella sunshinyii YC6258</name>
    <dbReference type="NCBI Taxonomy" id="1445510"/>
    <lineage>
        <taxon>Bacteria</taxon>
        <taxon>Pseudomonadati</taxon>
        <taxon>Pseudomonadota</taxon>
        <taxon>Gammaproteobacteria</taxon>
        <taxon>Oceanospirillales</taxon>
        <taxon>Saccharospirillaceae</taxon>
        <taxon>Gynuella</taxon>
    </lineage>
</organism>
<sequence length="37" mass="4508">MTNFCNNFNKDKGASFYWKTNKNPPKVWKKRILFLID</sequence>
<dbReference type="STRING" id="1445510.YC6258_03060"/>
<evidence type="ECO:0000313" key="1">
    <source>
        <dbReference type="EMBL" id="AJQ95096.1"/>
    </source>
</evidence>
<keyword evidence="2" id="KW-1185">Reference proteome</keyword>